<keyword evidence="1" id="KW-0560">Oxidoreductase</keyword>
<name>A0A8B2NT27_9HYPH</name>
<proteinExistence type="predicted"/>
<dbReference type="EMBL" id="QHHQ01000004">
    <property type="protein sequence ID" value="RAI00262.1"/>
    <property type="molecule type" value="Genomic_DNA"/>
</dbReference>
<keyword evidence="1" id="KW-0223">Dioxygenase</keyword>
<dbReference type="Gene3D" id="2.60.120.620">
    <property type="entry name" value="q2cbj1_9rhob like domain"/>
    <property type="match status" value="1"/>
</dbReference>
<accession>A0A8B2NT27</accession>
<protein>
    <submittedName>
        <fullName evidence="1">Phytanoyl-CoA dioxygenase</fullName>
    </submittedName>
</protein>
<organism evidence="1 2">
    <name type="scientific">Acuticoccus sediminis</name>
    <dbReference type="NCBI Taxonomy" id="2184697"/>
    <lineage>
        <taxon>Bacteria</taxon>
        <taxon>Pseudomonadati</taxon>
        <taxon>Pseudomonadota</taxon>
        <taxon>Alphaproteobacteria</taxon>
        <taxon>Hyphomicrobiales</taxon>
        <taxon>Amorphaceae</taxon>
        <taxon>Acuticoccus</taxon>
    </lineage>
</organism>
<keyword evidence="2" id="KW-1185">Reference proteome</keyword>
<comment type="caution">
    <text evidence="1">The sequence shown here is derived from an EMBL/GenBank/DDBJ whole genome shotgun (WGS) entry which is preliminary data.</text>
</comment>
<dbReference type="InterPro" id="IPR008775">
    <property type="entry name" value="Phytyl_CoA_dOase-like"/>
</dbReference>
<evidence type="ECO:0000313" key="1">
    <source>
        <dbReference type="EMBL" id="RAI00262.1"/>
    </source>
</evidence>
<reference evidence="1 2" key="1">
    <citation type="submission" date="2018-05" db="EMBL/GenBank/DDBJ databases">
        <title>Acuticoccus sediminis sp. nov., isolated from deep-sea sediment of Indian Ocean.</title>
        <authorList>
            <person name="Liu X."/>
            <person name="Lai Q."/>
            <person name="Du Y."/>
            <person name="Sun F."/>
            <person name="Zhang X."/>
            <person name="Wang S."/>
            <person name="Shao Z."/>
        </authorList>
    </citation>
    <scope>NUCLEOTIDE SEQUENCE [LARGE SCALE GENOMIC DNA]</scope>
    <source>
        <strain evidence="1 2">PTG4-2</strain>
    </source>
</reference>
<dbReference type="GO" id="GO:0005506">
    <property type="term" value="F:iron ion binding"/>
    <property type="evidence" value="ECO:0007669"/>
    <property type="project" value="UniProtKB-ARBA"/>
</dbReference>
<dbReference type="PANTHER" id="PTHR20883">
    <property type="entry name" value="PHYTANOYL-COA DIOXYGENASE DOMAIN CONTAINING 1"/>
    <property type="match status" value="1"/>
</dbReference>
<dbReference type="AlphaFoldDB" id="A0A8B2NT27"/>
<sequence length="345" mass="38079">MKAREALSMTLAAPAVLSSKKNFTANPVIGSAQFNERGLHRWRVERSHAMSNRRRAAMAAKLDPAEREAFDRDGYVIRENALPPELFEAFSAELEANRRKAWEMVQGDTATRLMPLPVSDGSAGAKVRSYLRSPIFRDLTGYAAGRSGGYNPVLQTVAVNPDPSRPDPQVTLHADTFHPTAKFWLFLHDVNIEDGPFAFAPGSHRLTPERLAWEHEQSLKATSAGHNEHHAGGSFRMSEEGLKALGYDRPVTPLPVKANTFVVADTYGFHRRTAAQKPNARVAIHGMLRRNPFLPWNGADPSEIPGVDGRLIWLLFASRDAMARIGKPNKYRSVGEKLAGDISVG</sequence>
<dbReference type="SUPFAM" id="SSF51197">
    <property type="entry name" value="Clavaminate synthase-like"/>
    <property type="match status" value="1"/>
</dbReference>
<dbReference type="PANTHER" id="PTHR20883:SF46">
    <property type="entry name" value="PHYTANOYL-COA HYDROXYLASE"/>
    <property type="match status" value="1"/>
</dbReference>
<gene>
    <name evidence="1" type="ORF">DLJ53_21410</name>
</gene>
<dbReference type="Pfam" id="PF05721">
    <property type="entry name" value="PhyH"/>
    <property type="match status" value="1"/>
</dbReference>
<evidence type="ECO:0000313" key="2">
    <source>
        <dbReference type="Proteomes" id="UP000249590"/>
    </source>
</evidence>
<dbReference type="GO" id="GO:0016706">
    <property type="term" value="F:2-oxoglutarate-dependent dioxygenase activity"/>
    <property type="evidence" value="ECO:0007669"/>
    <property type="project" value="UniProtKB-ARBA"/>
</dbReference>
<dbReference type="Proteomes" id="UP000249590">
    <property type="component" value="Unassembled WGS sequence"/>
</dbReference>